<organism evidence="2">
    <name type="scientific">Siphoviridae sp. ctksc2</name>
    <dbReference type="NCBI Taxonomy" id="2825645"/>
    <lineage>
        <taxon>Viruses</taxon>
        <taxon>Duplodnaviria</taxon>
        <taxon>Heunggongvirae</taxon>
        <taxon>Uroviricota</taxon>
        <taxon>Caudoviricetes</taxon>
    </lineage>
</organism>
<accession>A0A8S5US34</accession>
<evidence type="ECO:0000313" key="2">
    <source>
        <dbReference type="EMBL" id="DAF97212.1"/>
    </source>
</evidence>
<keyword evidence="1" id="KW-1133">Transmembrane helix</keyword>
<keyword evidence="1" id="KW-0472">Membrane</keyword>
<name>A0A8S5US34_9CAUD</name>
<feature type="transmembrane region" description="Helical" evidence="1">
    <location>
        <begin position="6"/>
        <end position="26"/>
    </location>
</feature>
<dbReference type="EMBL" id="BK016127">
    <property type="protein sequence ID" value="DAF97212.1"/>
    <property type="molecule type" value="Genomic_DNA"/>
</dbReference>
<evidence type="ECO:0000256" key="1">
    <source>
        <dbReference type="SAM" id="Phobius"/>
    </source>
</evidence>
<sequence length="66" mass="7439">MSAWIYWILTGLLPLCLSVALWFALITIRGLRERAETAERAVQQIADAIRYAAERANSSTKETGRD</sequence>
<keyword evidence="1" id="KW-0812">Transmembrane</keyword>
<protein>
    <submittedName>
        <fullName evidence="2">Uncharacterized protein</fullName>
    </submittedName>
</protein>
<proteinExistence type="predicted"/>
<reference evidence="2" key="1">
    <citation type="journal article" date="2021" name="Proc. Natl. Acad. Sci. U.S.A.">
        <title>A Catalog of Tens of Thousands of Viruses from Human Metagenomes Reveals Hidden Associations with Chronic Diseases.</title>
        <authorList>
            <person name="Tisza M.J."/>
            <person name="Buck C.B."/>
        </authorList>
    </citation>
    <scope>NUCLEOTIDE SEQUENCE</scope>
    <source>
        <strain evidence="2">Ctksc2</strain>
    </source>
</reference>